<evidence type="ECO:0000256" key="1">
    <source>
        <dbReference type="ARBA" id="ARBA00006484"/>
    </source>
</evidence>
<dbReference type="SUPFAM" id="SSF51735">
    <property type="entry name" value="NAD(P)-binding Rossmann-fold domains"/>
    <property type="match status" value="1"/>
</dbReference>
<dbReference type="AlphaFoldDB" id="A0A2T3ABA0"/>
<proteinExistence type="inferred from homology"/>
<dbReference type="Pfam" id="PF00106">
    <property type="entry name" value="adh_short"/>
    <property type="match status" value="2"/>
</dbReference>
<sequence length="341" mass="36921">MIMARPQFDRHTTGMEVAETFQEQIWGRSILVTGPSPNSIGEATALAIARHRPALLILAGRSPAKLDVVATSCREVQTVSLDLNSLESVRSAAAEIAKLTDHLDILINNAGISTGTYSRSREGIESHFATNHVGPFLFTNLLLPLILRAGRGARIVNVSSSAHSISPVRFSDINFENEVDGPKKGTIDVPMNERPHPKSPAWTVARSADGFPGTVAYGQSKTANILFAVGLKRRLAGHGIEVLSVHPGEIRTNLIKDLSPEFRAQTQNWPANRWKTYDQGCATTLVSAFDPELAGTQHIYLSDCKPTRAALWATDPAQAERLWHLSEQLVGGAQASPGSKL</sequence>
<accession>A0A2T3ABA0</accession>
<keyword evidence="2" id="KW-0560">Oxidoreductase</keyword>
<dbReference type="PRINTS" id="PR00081">
    <property type="entry name" value="GDHRDH"/>
</dbReference>
<dbReference type="PRINTS" id="PR00080">
    <property type="entry name" value="SDRFAMILY"/>
</dbReference>
<evidence type="ECO:0000313" key="4">
    <source>
        <dbReference type="EMBL" id="PSR90390.1"/>
    </source>
</evidence>
<dbReference type="InterPro" id="IPR036291">
    <property type="entry name" value="NAD(P)-bd_dom_sf"/>
</dbReference>
<dbReference type="OrthoDB" id="191139at2759"/>
<dbReference type="EMBL" id="KZ678420">
    <property type="protein sequence ID" value="PSR90390.1"/>
    <property type="molecule type" value="Genomic_DNA"/>
</dbReference>
<keyword evidence="5" id="KW-1185">Reference proteome</keyword>
<dbReference type="PANTHER" id="PTHR24320:SF283">
    <property type="entry name" value="RETINOL DEHYDROGENASE 11"/>
    <property type="match status" value="1"/>
</dbReference>
<comment type="similarity">
    <text evidence="1 3">Belongs to the short-chain dehydrogenases/reductases (SDR) family.</text>
</comment>
<dbReference type="STRING" id="2025994.A0A2T3ABA0"/>
<organism evidence="4 5">
    <name type="scientific">Coniella lustricola</name>
    <dbReference type="NCBI Taxonomy" id="2025994"/>
    <lineage>
        <taxon>Eukaryota</taxon>
        <taxon>Fungi</taxon>
        <taxon>Dikarya</taxon>
        <taxon>Ascomycota</taxon>
        <taxon>Pezizomycotina</taxon>
        <taxon>Sordariomycetes</taxon>
        <taxon>Sordariomycetidae</taxon>
        <taxon>Diaporthales</taxon>
        <taxon>Schizoparmaceae</taxon>
        <taxon>Coniella</taxon>
    </lineage>
</organism>
<protein>
    <submittedName>
        <fullName evidence="4">Short chain dehydrogenase/ reductase-like protein</fullName>
    </submittedName>
</protein>
<reference evidence="4 5" key="1">
    <citation type="journal article" date="2018" name="Mycol. Prog.">
        <title>Coniella lustricola, a new species from submerged detritus.</title>
        <authorList>
            <person name="Raudabaugh D.B."/>
            <person name="Iturriaga T."/>
            <person name="Carver A."/>
            <person name="Mondo S."/>
            <person name="Pangilinan J."/>
            <person name="Lipzen A."/>
            <person name="He G."/>
            <person name="Amirebrahimi M."/>
            <person name="Grigoriev I.V."/>
            <person name="Miller A.N."/>
        </authorList>
    </citation>
    <scope>NUCLEOTIDE SEQUENCE [LARGE SCALE GENOMIC DNA]</scope>
    <source>
        <strain evidence="4 5">B22-T-1</strain>
    </source>
</reference>
<dbReference type="PANTHER" id="PTHR24320">
    <property type="entry name" value="RETINOL DEHYDROGENASE"/>
    <property type="match status" value="1"/>
</dbReference>
<dbReference type="GO" id="GO:0016491">
    <property type="term" value="F:oxidoreductase activity"/>
    <property type="evidence" value="ECO:0007669"/>
    <property type="project" value="UniProtKB-KW"/>
</dbReference>
<dbReference type="Gene3D" id="3.40.50.720">
    <property type="entry name" value="NAD(P)-binding Rossmann-like Domain"/>
    <property type="match status" value="1"/>
</dbReference>
<evidence type="ECO:0000313" key="5">
    <source>
        <dbReference type="Proteomes" id="UP000241462"/>
    </source>
</evidence>
<gene>
    <name evidence="4" type="ORF">BD289DRAFT_460190</name>
</gene>
<evidence type="ECO:0000256" key="3">
    <source>
        <dbReference type="RuleBase" id="RU000363"/>
    </source>
</evidence>
<dbReference type="InterPro" id="IPR002347">
    <property type="entry name" value="SDR_fam"/>
</dbReference>
<dbReference type="InParanoid" id="A0A2T3ABA0"/>
<evidence type="ECO:0000256" key="2">
    <source>
        <dbReference type="ARBA" id="ARBA00023002"/>
    </source>
</evidence>
<name>A0A2T3ABA0_9PEZI</name>
<dbReference type="Proteomes" id="UP000241462">
    <property type="component" value="Unassembled WGS sequence"/>
</dbReference>